<comment type="caution">
    <text evidence="2">The sequence shown here is derived from an EMBL/GenBank/DDBJ whole genome shotgun (WGS) entry which is preliminary data.</text>
</comment>
<evidence type="ECO:0000313" key="3">
    <source>
        <dbReference type="Proteomes" id="UP001589774"/>
    </source>
</evidence>
<dbReference type="PANTHER" id="PTHR13887:SF41">
    <property type="entry name" value="THIOREDOXIN SUPERFAMILY PROTEIN"/>
    <property type="match status" value="1"/>
</dbReference>
<dbReference type="Proteomes" id="UP001589774">
    <property type="component" value="Unassembled WGS sequence"/>
</dbReference>
<dbReference type="EMBL" id="JBHLWO010000007">
    <property type="protein sequence ID" value="MFC0321722.1"/>
    <property type="molecule type" value="Genomic_DNA"/>
</dbReference>
<accession>A0ABV6HS47</accession>
<dbReference type="RefSeq" id="WP_149105480.1">
    <property type="nucleotide sequence ID" value="NZ_JBHLWO010000007.1"/>
</dbReference>
<reference evidence="2 3" key="1">
    <citation type="submission" date="2024-09" db="EMBL/GenBank/DDBJ databases">
        <authorList>
            <person name="Sun Q."/>
            <person name="Mori K."/>
        </authorList>
    </citation>
    <scope>NUCLEOTIDE SEQUENCE [LARGE SCALE GENOMIC DNA]</scope>
    <source>
        <strain evidence="2 3">CCM 7765</strain>
    </source>
</reference>
<dbReference type="InterPro" id="IPR001853">
    <property type="entry name" value="DSBA-like_thioredoxin_dom"/>
</dbReference>
<feature type="domain" description="DSBA-like thioredoxin" evidence="1">
    <location>
        <begin position="14"/>
        <end position="217"/>
    </location>
</feature>
<organism evidence="2 3">
    <name type="scientific">Olivibacter oleidegradans</name>
    <dbReference type="NCBI Taxonomy" id="760123"/>
    <lineage>
        <taxon>Bacteria</taxon>
        <taxon>Pseudomonadati</taxon>
        <taxon>Bacteroidota</taxon>
        <taxon>Sphingobacteriia</taxon>
        <taxon>Sphingobacteriales</taxon>
        <taxon>Sphingobacteriaceae</taxon>
        <taxon>Olivibacter</taxon>
    </lineage>
</organism>
<evidence type="ECO:0000313" key="2">
    <source>
        <dbReference type="EMBL" id="MFC0321722.1"/>
    </source>
</evidence>
<dbReference type="Pfam" id="PF01323">
    <property type="entry name" value="DSBA"/>
    <property type="match status" value="1"/>
</dbReference>
<protein>
    <submittedName>
        <fullName evidence="2">DsbA family oxidoreductase</fullName>
    </submittedName>
</protein>
<dbReference type="CDD" id="cd03024">
    <property type="entry name" value="DsbA_FrnE"/>
    <property type="match status" value="1"/>
</dbReference>
<dbReference type="Gene3D" id="3.40.30.10">
    <property type="entry name" value="Glutaredoxin"/>
    <property type="match status" value="1"/>
</dbReference>
<dbReference type="InterPro" id="IPR036249">
    <property type="entry name" value="Thioredoxin-like_sf"/>
</dbReference>
<gene>
    <name evidence="2" type="ORF">ACFFI0_25645</name>
</gene>
<keyword evidence="3" id="KW-1185">Reference proteome</keyword>
<dbReference type="PANTHER" id="PTHR13887">
    <property type="entry name" value="GLUTATHIONE S-TRANSFERASE KAPPA"/>
    <property type="match status" value="1"/>
</dbReference>
<evidence type="ECO:0000259" key="1">
    <source>
        <dbReference type="Pfam" id="PF01323"/>
    </source>
</evidence>
<proteinExistence type="predicted"/>
<name>A0ABV6HS47_9SPHI</name>
<dbReference type="SUPFAM" id="SSF52833">
    <property type="entry name" value="Thioredoxin-like"/>
    <property type="match status" value="1"/>
</dbReference>
<sequence length="231" mass="26349">MNTNQSQIGPKMRIEIWSDMMCPFCYIGKRHYEAAVKQFAEQDKLEIIWKSFQLDPTIPEQMDIHPSVYQYLAERKGISYAESKAMHSHVINMAKEAGLEYNLDDAIVSNSFKAHRIMQFAKTKGLGDAAEEQLFKAYFGDGRNLSDSETLIEIGKVIGLTEAEIQIALTDDIYAYRVHQDIREAKDLGIRGVPFFLFNQKHGVSGAQPSDVFLQTLEQSFKEWQKTNAVD</sequence>